<keyword evidence="4 5" id="KW-0173">Coenzyme A biosynthesis</keyword>
<comment type="function">
    <text evidence="5">Catalyzes the phosphorylation of the 3'-hydroxyl group of dephosphocoenzyme A to form coenzyme A.</text>
</comment>
<keyword evidence="3 5" id="KW-0067">ATP-binding</keyword>
<dbReference type="HAMAP" id="MF_00376">
    <property type="entry name" value="Dephospho_CoA_kinase"/>
    <property type="match status" value="1"/>
</dbReference>
<comment type="subcellular location">
    <subcellularLocation>
        <location evidence="5">Cytoplasm</location>
    </subcellularLocation>
</comment>
<evidence type="ECO:0000256" key="6">
    <source>
        <dbReference type="NCBIfam" id="TIGR00152"/>
    </source>
</evidence>
<dbReference type="EC" id="2.7.1.24" evidence="5 6"/>
<gene>
    <name evidence="5" type="primary">coaE</name>
    <name evidence="7" type="ORF">JDN41_00620</name>
</gene>
<evidence type="ECO:0000256" key="3">
    <source>
        <dbReference type="ARBA" id="ARBA00022840"/>
    </source>
</evidence>
<evidence type="ECO:0000256" key="4">
    <source>
        <dbReference type="ARBA" id="ARBA00022993"/>
    </source>
</evidence>
<evidence type="ECO:0000256" key="2">
    <source>
        <dbReference type="ARBA" id="ARBA00022741"/>
    </source>
</evidence>
<dbReference type="PANTHER" id="PTHR10695">
    <property type="entry name" value="DEPHOSPHO-COA KINASE-RELATED"/>
    <property type="match status" value="1"/>
</dbReference>
<dbReference type="AlphaFoldDB" id="A0A8I1G7M4"/>
<sequence>MIVIGLTGSIGMGKSTAAAYLRGLGIPVLDADRVVHELYAGAAVPLIEAAFPGTTAGGVVDRAALGARVLGSPEAMKRLEAIVHPLVRAAEWRFLLAEQDKGTPLSILEIPLLFETGAGDLFDAVIVVSASAEAQRERLLDRPGMTIEKLEAINARQMPDAEKRARADFVVDTGAGLEDSRRQIDAILKDIVTRPPLAYQRWAALQDI</sequence>
<keyword evidence="5 7" id="KW-0418">Kinase</keyword>
<dbReference type="GO" id="GO:0005737">
    <property type="term" value="C:cytoplasm"/>
    <property type="evidence" value="ECO:0007669"/>
    <property type="project" value="UniProtKB-SubCell"/>
</dbReference>
<dbReference type="InterPro" id="IPR027417">
    <property type="entry name" value="P-loop_NTPase"/>
</dbReference>
<organism evidence="7 8">
    <name type="scientific">Rhodomicrobium udaipurense</name>
    <dbReference type="NCBI Taxonomy" id="1202716"/>
    <lineage>
        <taxon>Bacteria</taxon>
        <taxon>Pseudomonadati</taxon>
        <taxon>Pseudomonadota</taxon>
        <taxon>Alphaproteobacteria</taxon>
        <taxon>Hyphomicrobiales</taxon>
        <taxon>Hyphomicrobiaceae</taxon>
        <taxon>Rhodomicrobium</taxon>
    </lineage>
</organism>
<dbReference type="SUPFAM" id="SSF52540">
    <property type="entry name" value="P-loop containing nucleoside triphosphate hydrolases"/>
    <property type="match status" value="1"/>
</dbReference>
<comment type="similarity">
    <text evidence="1 5">Belongs to the CoaE family.</text>
</comment>
<dbReference type="Pfam" id="PF01121">
    <property type="entry name" value="CoaE"/>
    <property type="match status" value="1"/>
</dbReference>
<dbReference type="GO" id="GO:0004140">
    <property type="term" value="F:dephospho-CoA kinase activity"/>
    <property type="evidence" value="ECO:0007669"/>
    <property type="project" value="UniProtKB-UniRule"/>
</dbReference>
<evidence type="ECO:0000256" key="1">
    <source>
        <dbReference type="ARBA" id="ARBA00009018"/>
    </source>
</evidence>
<comment type="pathway">
    <text evidence="5">Cofactor biosynthesis; coenzyme A biosynthesis; CoA from (R)-pantothenate: step 5/5.</text>
</comment>
<keyword evidence="8" id="KW-1185">Reference proteome</keyword>
<reference evidence="7 8" key="1">
    <citation type="submission" date="2020-12" db="EMBL/GenBank/DDBJ databases">
        <title>Revised draft genomes of Rhodomicrobium vannielii ATCC 17100 and Rhodomicrobium udaipurense JA643.</title>
        <authorList>
            <person name="Conners E.M."/>
            <person name="Davenport E.J."/>
            <person name="Bose A."/>
        </authorList>
    </citation>
    <scope>NUCLEOTIDE SEQUENCE [LARGE SCALE GENOMIC DNA]</scope>
    <source>
        <strain evidence="7 8">JA643</strain>
    </source>
</reference>
<dbReference type="PROSITE" id="PS51219">
    <property type="entry name" value="DPCK"/>
    <property type="match status" value="1"/>
</dbReference>
<dbReference type="CDD" id="cd02022">
    <property type="entry name" value="DPCK"/>
    <property type="match status" value="1"/>
</dbReference>
<dbReference type="Proteomes" id="UP000623250">
    <property type="component" value="Unassembled WGS sequence"/>
</dbReference>
<evidence type="ECO:0000313" key="8">
    <source>
        <dbReference type="Proteomes" id="UP000623250"/>
    </source>
</evidence>
<dbReference type="PANTHER" id="PTHR10695:SF46">
    <property type="entry name" value="BIFUNCTIONAL COENZYME A SYNTHASE-RELATED"/>
    <property type="match status" value="1"/>
</dbReference>
<protein>
    <recommendedName>
        <fullName evidence="5 6">Dephospho-CoA kinase</fullName>
        <ecNumber evidence="5 6">2.7.1.24</ecNumber>
    </recommendedName>
    <alternativeName>
        <fullName evidence="5">Dephosphocoenzyme A kinase</fullName>
    </alternativeName>
</protein>
<dbReference type="GO" id="GO:0005524">
    <property type="term" value="F:ATP binding"/>
    <property type="evidence" value="ECO:0007669"/>
    <property type="project" value="UniProtKB-UniRule"/>
</dbReference>
<dbReference type="RefSeq" id="WP_037241958.1">
    <property type="nucleotide sequence ID" value="NZ_JAEMUK010000002.1"/>
</dbReference>
<evidence type="ECO:0000256" key="5">
    <source>
        <dbReference type="HAMAP-Rule" id="MF_00376"/>
    </source>
</evidence>
<evidence type="ECO:0000313" key="7">
    <source>
        <dbReference type="EMBL" id="MBJ7542058.1"/>
    </source>
</evidence>
<comment type="catalytic activity">
    <reaction evidence="5">
        <text>3'-dephospho-CoA + ATP = ADP + CoA + H(+)</text>
        <dbReference type="Rhea" id="RHEA:18245"/>
        <dbReference type="ChEBI" id="CHEBI:15378"/>
        <dbReference type="ChEBI" id="CHEBI:30616"/>
        <dbReference type="ChEBI" id="CHEBI:57287"/>
        <dbReference type="ChEBI" id="CHEBI:57328"/>
        <dbReference type="ChEBI" id="CHEBI:456216"/>
        <dbReference type="EC" id="2.7.1.24"/>
    </reaction>
</comment>
<dbReference type="GO" id="GO:0015937">
    <property type="term" value="P:coenzyme A biosynthetic process"/>
    <property type="evidence" value="ECO:0007669"/>
    <property type="project" value="UniProtKB-UniRule"/>
</dbReference>
<keyword evidence="5 7" id="KW-0808">Transferase</keyword>
<dbReference type="UniPathway" id="UPA00241">
    <property type="reaction ID" value="UER00356"/>
</dbReference>
<feature type="binding site" evidence="5">
    <location>
        <begin position="11"/>
        <end position="16"/>
    </location>
    <ligand>
        <name>ATP</name>
        <dbReference type="ChEBI" id="CHEBI:30616"/>
    </ligand>
</feature>
<dbReference type="NCBIfam" id="TIGR00152">
    <property type="entry name" value="dephospho-CoA kinase"/>
    <property type="match status" value="1"/>
</dbReference>
<keyword evidence="2 5" id="KW-0547">Nucleotide-binding</keyword>
<dbReference type="InterPro" id="IPR001977">
    <property type="entry name" value="Depp_CoAkinase"/>
</dbReference>
<comment type="caution">
    <text evidence="7">The sequence shown here is derived from an EMBL/GenBank/DDBJ whole genome shotgun (WGS) entry which is preliminary data.</text>
</comment>
<keyword evidence="5" id="KW-0963">Cytoplasm</keyword>
<name>A0A8I1G7M4_9HYPH</name>
<accession>A0A8I1G7M4</accession>
<dbReference type="EMBL" id="JAEMUK010000002">
    <property type="protein sequence ID" value="MBJ7542058.1"/>
    <property type="molecule type" value="Genomic_DNA"/>
</dbReference>
<proteinExistence type="inferred from homology"/>
<dbReference type="Gene3D" id="3.40.50.300">
    <property type="entry name" value="P-loop containing nucleotide triphosphate hydrolases"/>
    <property type="match status" value="1"/>
</dbReference>